<feature type="compositionally biased region" description="Basic and acidic residues" evidence="1">
    <location>
        <begin position="199"/>
        <end position="234"/>
    </location>
</feature>
<accession>A0AAW2KII8</accession>
<dbReference type="InterPro" id="IPR044716">
    <property type="entry name" value="LEUNIG-like"/>
</dbReference>
<dbReference type="SUPFAM" id="SSF50978">
    <property type="entry name" value="WD40 repeat-like"/>
    <property type="match status" value="1"/>
</dbReference>
<feature type="region of interest" description="Disordered" evidence="1">
    <location>
        <begin position="119"/>
        <end position="153"/>
    </location>
</feature>
<evidence type="ECO:0000256" key="1">
    <source>
        <dbReference type="SAM" id="MobiDB-lite"/>
    </source>
</evidence>
<dbReference type="EMBL" id="JACGWJ010000028">
    <property type="protein sequence ID" value="KAL0305725.1"/>
    <property type="molecule type" value="Genomic_DNA"/>
</dbReference>
<dbReference type="PANTHER" id="PTHR44376:SF8">
    <property type="entry name" value="TRANSCRIPTIONAL COREPRESSOR LEUNIG-LIKE"/>
    <property type="match status" value="1"/>
</dbReference>
<reference evidence="2" key="2">
    <citation type="journal article" date="2024" name="Plant">
        <title>Genomic evolution and insights into agronomic trait innovations of Sesamum species.</title>
        <authorList>
            <person name="Miao H."/>
            <person name="Wang L."/>
            <person name="Qu L."/>
            <person name="Liu H."/>
            <person name="Sun Y."/>
            <person name="Le M."/>
            <person name="Wang Q."/>
            <person name="Wei S."/>
            <person name="Zheng Y."/>
            <person name="Lin W."/>
            <person name="Duan Y."/>
            <person name="Cao H."/>
            <person name="Xiong S."/>
            <person name="Wang X."/>
            <person name="Wei L."/>
            <person name="Li C."/>
            <person name="Ma Q."/>
            <person name="Ju M."/>
            <person name="Zhao R."/>
            <person name="Li G."/>
            <person name="Mu C."/>
            <person name="Tian Q."/>
            <person name="Mei H."/>
            <person name="Zhang T."/>
            <person name="Gao T."/>
            <person name="Zhang H."/>
        </authorList>
    </citation>
    <scope>NUCLEOTIDE SEQUENCE</scope>
    <source>
        <strain evidence="2">G02</strain>
    </source>
</reference>
<dbReference type="InterPro" id="IPR036322">
    <property type="entry name" value="WD40_repeat_dom_sf"/>
</dbReference>
<dbReference type="Pfam" id="PF00400">
    <property type="entry name" value="WD40"/>
    <property type="match status" value="1"/>
</dbReference>
<sequence>MGEMTGSQTGEIPTSQGTFWLPASGNIISVIDVETGMIHHRFQGHAEDVRSICWDVCGTYLVSVSEDSARIWSVASGGKCVHQLQSGGNKFASCTFHPAYSQVVAVGSYQNIDFGTQPWETRHGAIKPPRNRTPENYSEQEREGESGRNRAHHLTEKMIGSIQNRMEGNGGMEEMKGKDSARITSKSGSIMEGPDDEDDMKKKLEKEAGGKPVDEDKGLDVNWRSIDETKPSSG</sequence>
<dbReference type="GO" id="GO:0003714">
    <property type="term" value="F:transcription corepressor activity"/>
    <property type="evidence" value="ECO:0007669"/>
    <property type="project" value="InterPro"/>
</dbReference>
<evidence type="ECO:0000313" key="2">
    <source>
        <dbReference type="EMBL" id="KAL0305725.1"/>
    </source>
</evidence>
<feature type="compositionally biased region" description="Basic and acidic residues" evidence="1">
    <location>
        <begin position="139"/>
        <end position="153"/>
    </location>
</feature>
<comment type="caution">
    <text evidence="2">The sequence shown here is derived from an EMBL/GenBank/DDBJ whole genome shotgun (WGS) entry which is preliminary data.</text>
</comment>
<dbReference type="SMART" id="SM00320">
    <property type="entry name" value="WD40"/>
    <property type="match status" value="2"/>
</dbReference>
<proteinExistence type="predicted"/>
<feature type="region of interest" description="Disordered" evidence="1">
    <location>
        <begin position="166"/>
        <end position="234"/>
    </location>
</feature>
<dbReference type="AlphaFoldDB" id="A0AAW2KII8"/>
<dbReference type="InterPro" id="IPR001680">
    <property type="entry name" value="WD40_rpt"/>
</dbReference>
<reference evidence="2" key="1">
    <citation type="submission" date="2020-06" db="EMBL/GenBank/DDBJ databases">
        <authorList>
            <person name="Li T."/>
            <person name="Hu X."/>
            <person name="Zhang T."/>
            <person name="Song X."/>
            <person name="Zhang H."/>
            <person name="Dai N."/>
            <person name="Sheng W."/>
            <person name="Hou X."/>
            <person name="Wei L."/>
        </authorList>
    </citation>
    <scope>NUCLEOTIDE SEQUENCE</scope>
    <source>
        <strain evidence="2">G02</strain>
        <tissue evidence="2">Leaf</tissue>
    </source>
</reference>
<dbReference type="InterPro" id="IPR015943">
    <property type="entry name" value="WD40/YVTN_repeat-like_dom_sf"/>
</dbReference>
<name>A0AAW2KII8_SESRA</name>
<organism evidence="2">
    <name type="scientific">Sesamum radiatum</name>
    <name type="common">Black benniseed</name>
    <dbReference type="NCBI Taxonomy" id="300843"/>
    <lineage>
        <taxon>Eukaryota</taxon>
        <taxon>Viridiplantae</taxon>
        <taxon>Streptophyta</taxon>
        <taxon>Embryophyta</taxon>
        <taxon>Tracheophyta</taxon>
        <taxon>Spermatophyta</taxon>
        <taxon>Magnoliopsida</taxon>
        <taxon>eudicotyledons</taxon>
        <taxon>Gunneridae</taxon>
        <taxon>Pentapetalae</taxon>
        <taxon>asterids</taxon>
        <taxon>lamiids</taxon>
        <taxon>Lamiales</taxon>
        <taxon>Pedaliaceae</taxon>
        <taxon>Sesamum</taxon>
    </lineage>
</organism>
<dbReference type="PANTHER" id="PTHR44376">
    <property type="entry name" value="TRANSCRIPTIONAL REGULATOR OF FILAMENTOUS GROWTH FLO8"/>
    <property type="match status" value="1"/>
</dbReference>
<dbReference type="Gene3D" id="2.130.10.10">
    <property type="entry name" value="YVTN repeat-like/Quinoprotein amine dehydrogenase"/>
    <property type="match status" value="1"/>
</dbReference>
<protein>
    <submittedName>
        <fullName evidence="2">Uncharacterized protein</fullName>
    </submittedName>
</protein>
<gene>
    <name evidence="2" type="ORF">Sradi_5989800</name>
</gene>